<evidence type="ECO:0000256" key="2">
    <source>
        <dbReference type="SAM" id="Phobius"/>
    </source>
</evidence>
<name>A0A7K0BNG6_9ACTN</name>
<proteinExistence type="predicted"/>
<comment type="caution">
    <text evidence="3">The sequence shown here is derived from an EMBL/GenBank/DDBJ whole genome shotgun (WGS) entry which is preliminary data.</text>
</comment>
<keyword evidence="2" id="KW-0472">Membrane</keyword>
<feature type="transmembrane region" description="Helical" evidence="2">
    <location>
        <begin position="93"/>
        <end position="119"/>
    </location>
</feature>
<reference evidence="3 4" key="1">
    <citation type="submission" date="2019-10" db="EMBL/GenBank/DDBJ databases">
        <title>Actinomadura rubteroloni sp. nov. and Actinomadura macrotermitis sp. nov., isolated from the gut of fungus growing-termite Macrotermes natalensis.</title>
        <authorList>
            <person name="Benndorf R."/>
            <person name="Martin K."/>
            <person name="Kuefner M."/>
            <person name="De Beer W."/>
            <person name="Kaster A.-K."/>
            <person name="Vollmers J."/>
            <person name="Poulsen M."/>
            <person name="Beemelmanns C."/>
        </authorList>
    </citation>
    <scope>NUCLEOTIDE SEQUENCE [LARGE SCALE GENOMIC DNA]</scope>
    <source>
        <strain evidence="3 4">RB68</strain>
    </source>
</reference>
<dbReference type="AlphaFoldDB" id="A0A7K0BNG6"/>
<feature type="region of interest" description="Disordered" evidence="1">
    <location>
        <begin position="198"/>
        <end position="228"/>
    </location>
</feature>
<dbReference type="RefSeq" id="WP_153530840.1">
    <property type="nucleotide sequence ID" value="NZ_WEGH01000001.1"/>
</dbReference>
<keyword evidence="4" id="KW-1185">Reference proteome</keyword>
<dbReference type="Proteomes" id="UP000487268">
    <property type="component" value="Unassembled WGS sequence"/>
</dbReference>
<evidence type="ECO:0000313" key="4">
    <source>
        <dbReference type="Proteomes" id="UP000487268"/>
    </source>
</evidence>
<evidence type="ECO:0000313" key="3">
    <source>
        <dbReference type="EMBL" id="MQY02728.1"/>
    </source>
</evidence>
<feature type="transmembrane region" description="Helical" evidence="2">
    <location>
        <begin position="125"/>
        <end position="145"/>
    </location>
</feature>
<evidence type="ECO:0000256" key="1">
    <source>
        <dbReference type="SAM" id="MobiDB-lite"/>
    </source>
</evidence>
<dbReference type="EMBL" id="WEGH01000001">
    <property type="protein sequence ID" value="MQY02728.1"/>
    <property type="molecule type" value="Genomic_DNA"/>
</dbReference>
<accession>A0A7K0BNG6</accession>
<dbReference type="OrthoDB" id="3467253at2"/>
<keyword evidence="2" id="KW-0812">Transmembrane</keyword>
<gene>
    <name evidence="3" type="ORF">ACRB68_07630</name>
</gene>
<feature type="transmembrane region" description="Helical" evidence="2">
    <location>
        <begin position="50"/>
        <end position="72"/>
    </location>
</feature>
<feature type="transmembrane region" description="Helical" evidence="2">
    <location>
        <begin position="171"/>
        <end position="189"/>
    </location>
</feature>
<protein>
    <submittedName>
        <fullName evidence="3">Uncharacterized protein</fullName>
    </submittedName>
</protein>
<sequence>MSGDLGTAGPGEPAGRPRAGERPSFLPPEETPPERPAAPPPEPPLSWGAAVWPVLTIVAAGVLLVSAFLPWAHRTIALGLFGEQAERTVTMAGIEAGGTVLVVPVLAVSAIVLAAWALLGRDPRITVLAVVPGALVLPVCGLFLLRLERLRGDLPVPGGVMGVRAEVTLGYGWYLTVAAALLTVGFALAQPVAARIQRPSPAGPATAGPPTTGPYPAGPYPAGEPDQS</sequence>
<organism evidence="3 4">
    <name type="scientific">Actinomadura macrotermitis</name>
    <dbReference type="NCBI Taxonomy" id="2585200"/>
    <lineage>
        <taxon>Bacteria</taxon>
        <taxon>Bacillati</taxon>
        <taxon>Actinomycetota</taxon>
        <taxon>Actinomycetes</taxon>
        <taxon>Streptosporangiales</taxon>
        <taxon>Thermomonosporaceae</taxon>
        <taxon>Actinomadura</taxon>
    </lineage>
</organism>
<feature type="compositionally biased region" description="Pro residues" evidence="1">
    <location>
        <begin position="25"/>
        <end position="42"/>
    </location>
</feature>
<keyword evidence="2" id="KW-1133">Transmembrane helix</keyword>
<feature type="region of interest" description="Disordered" evidence="1">
    <location>
        <begin position="1"/>
        <end position="42"/>
    </location>
</feature>